<feature type="domain" description="Integrase catalytic" evidence="1">
    <location>
        <begin position="103"/>
        <end position="266"/>
    </location>
</feature>
<protein>
    <submittedName>
        <fullName evidence="2">IS3 family transposase</fullName>
    </submittedName>
</protein>
<dbReference type="AlphaFoldDB" id="A0A399SQN4"/>
<dbReference type="InterPro" id="IPR048020">
    <property type="entry name" value="Transpos_IS3"/>
</dbReference>
<dbReference type="GO" id="GO:0003676">
    <property type="term" value="F:nucleic acid binding"/>
    <property type="evidence" value="ECO:0007669"/>
    <property type="project" value="InterPro"/>
</dbReference>
<sequence length="285" mass="33138">MFGISRQAYYKHLQSQVKMVNQNYMVVRLVASVRGKHPRMGTRKIYHLIKPDLEGQGIKMGRDALFSLLADEDLLIRKRKRMHITTNSNHWFRKYPNLVKGFEPTTPNQLWVSDITYIRTAQGFQYLFLLTDAYSKRILGYRLARNMDSIHAVNALQDAIENSCQLLDGLIHHSDRGLQYCSHSYVNTLKHHQIAISMTESGDPLDNAVAERVNGILKDEYINIVVEQTGTITQAKLDEIINRYNNQRPHLSCDMLTPTQVHLIKGITIKKRWKNYYRKQINLEL</sequence>
<dbReference type="Pfam" id="PF00665">
    <property type="entry name" value="rve"/>
    <property type="match status" value="1"/>
</dbReference>
<keyword evidence="3" id="KW-1185">Reference proteome</keyword>
<dbReference type="PANTHER" id="PTHR46889">
    <property type="entry name" value="TRANSPOSASE INSF FOR INSERTION SEQUENCE IS3B-RELATED"/>
    <property type="match status" value="1"/>
</dbReference>
<dbReference type="EMBL" id="QWGR01000046">
    <property type="protein sequence ID" value="RIJ45244.1"/>
    <property type="molecule type" value="Genomic_DNA"/>
</dbReference>
<evidence type="ECO:0000259" key="1">
    <source>
        <dbReference type="PROSITE" id="PS50994"/>
    </source>
</evidence>
<dbReference type="SUPFAM" id="SSF53098">
    <property type="entry name" value="Ribonuclease H-like"/>
    <property type="match status" value="1"/>
</dbReference>
<dbReference type="NCBIfam" id="NF033516">
    <property type="entry name" value="transpos_IS3"/>
    <property type="match status" value="1"/>
</dbReference>
<accession>A0A399SQN4</accession>
<reference evidence="2 3" key="1">
    <citation type="submission" date="2018-08" db="EMBL/GenBank/DDBJ databases">
        <title>Pallidiluteibacterium maritimus gen. nov., sp. nov., isolated from coastal sediment.</title>
        <authorList>
            <person name="Zhou L.Y."/>
        </authorList>
    </citation>
    <scope>NUCLEOTIDE SEQUENCE [LARGE SCALE GENOMIC DNA]</scope>
    <source>
        <strain evidence="2 3">XSD2</strain>
    </source>
</reference>
<dbReference type="PROSITE" id="PS50994">
    <property type="entry name" value="INTEGRASE"/>
    <property type="match status" value="1"/>
</dbReference>
<dbReference type="InterPro" id="IPR036397">
    <property type="entry name" value="RNaseH_sf"/>
</dbReference>
<dbReference type="GO" id="GO:0015074">
    <property type="term" value="P:DNA integration"/>
    <property type="evidence" value="ECO:0007669"/>
    <property type="project" value="InterPro"/>
</dbReference>
<dbReference type="Proteomes" id="UP000265926">
    <property type="component" value="Unassembled WGS sequence"/>
</dbReference>
<dbReference type="InterPro" id="IPR012337">
    <property type="entry name" value="RNaseH-like_sf"/>
</dbReference>
<dbReference type="InterPro" id="IPR050900">
    <property type="entry name" value="Transposase_IS3/IS150/IS904"/>
</dbReference>
<evidence type="ECO:0000313" key="3">
    <source>
        <dbReference type="Proteomes" id="UP000265926"/>
    </source>
</evidence>
<dbReference type="Gene3D" id="3.30.420.10">
    <property type="entry name" value="Ribonuclease H-like superfamily/Ribonuclease H"/>
    <property type="match status" value="1"/>
</dbReference>
<evidence type="ECO:0000313" key="2">
    <source>
        <dbReference type="EMBL" id="RIJ45244.1"/>
    </source>
</evidence>
<proteinExistence type="predicted"/>
<dbReference type="PANTHER" id="PTHR46889:SF5">
    <property type="entry name" value="INTEGRASE PROTEIN"/>
    <property type="match status" value="1"/>
</dbReference>
<gene>
    <name evidence="2" type="ORF">D1614_23600</name>
</gene>
<name>A0A399SQN4_9BACT</name>
<organism evidence="2 3">
    <name type="scientific">Maribellus luteus</name>
    <dbReference type="NCBI Taxonomy" id="2305463"/>
    <lineage>
        <taxon>Bacteria</taxon>
        <taxon>Pseudomonadati</taxon>
        <taxon>Bacteroidota</taxon>
        <taxon>Bacteroidia</taxon>
        <taxon>Marinilabiliales</taxon>
        <taxon>Prolixibacteraceae</taxon>
        <taxon>Maribellus</taxon>
    </lineage>
</organism>
<comment type="caution">
    <text evidence="2">The sequence shown here is derived from an EMBL/GenBank/DDBJ whole genome shotgun (WGS) entry which is preliminary data.</text>
</comment>
<dbReference type="InterPro" id="IPR001584">
    <property type="entry name" value="Integrase_cat-core"/>
</dbReference>